<sequence length="108" mass="11832">MWRFHVGDNTAGKPSWWLYASNNEMVAWAGESFDSRYNAQRAAAAFKAGTKTARYDIYQDAGDAWRWRAWRGSDKVASSGESFSSRSAAEQAAARVRENAGTAAGMAA</sequence>
<feature type="compositionally biased region" description="Low complexity" evidence="1">
    <location>
        <begin position="77"/>
        <end position="94"/>
    </location>
</feature>
<keyword evidence="3" id="KW-1185">Reference proteome</keyword>
<evidence type="ECO:0000313" key="2">
    <source>
        <dbReference type="EMBL" id="NYD57047.1"/>
    </source>
</evidence>
<dbReference type="Gene3D" id="2.30.29.80">
    <property type="match status" value="1"/>
</dbReference>
<organism evidence="2 3">
    <name type="scientific">Nocardioides marinisabuli</name>
    <dbReference type="NCBI Taxonomy" id="419476"/>
    <lineage>
        <taxon>Bacteria</taxon>
        <taxon>Bacillati</taxon>
        <taxon>Actinomycetota</taxon>
        <taxon>Actinomycetes</taxon>
        <taxon>Propionibacteriales</taxon>
        <taxon>Nocardioidaceae</taxon>
        <taxon>Nocardioides</taxon>
    </lineage>
</organism>
<evidence type="ECO:0000313" key="3">
    <source>
        <dbReference type="Proteomes" id="UP000516957"/>
    </source>
</evidence>
<dbReference type="Proteomes" id="UP000516957">
    <property type="component" value="Unassembled WGS sequence"/>
</dbReference>
<name>A0A7Y9EZW2_9ACTN</name>
<dbReference type="RefSeq" id="WP_179614862.1">
    <property type="nucleotide sequence ID" value="NZ_CP059163.1"/>
</dbReference>
<dbReference type="SUPFAM" id="SSF160113">
    <property type="entry name" value="YegP-like"/>
    <property type="match status" value="2"/>
</dbReference>
<dbReference type="EMBL" id="JACCBE010000001">
    <property type="protein sequence ID" value="NYD57047.1"/>
    <property type="molecule type" value="Genomic_DNA"/>
</dbReference>
<dbReference type="AlphaFoldDB" id="A0A7Y9EZW2"/>
<evidence type="ECO:0000256" key="1">
    <source>
        <dbReference type="SAM" id="MobiDB-lite"/>
    </source>
</evidence>
<gene>
    <name evidence="2" type="ORF">BKA08_001285</name>
</gene>
<accession>A0A7Y9EZW2</accession>
<protein>
    <submittedName>
        <fullName evidence="2">Uncharacterized protein YegP (UPF0339 family)</fullName>
    </submittedName>
</protein>
<proteinExistence type="predicted"/>
<dbReference type="InterPro" id="IPR036913">
    <property type="entry name" value="YegP-like_sf"/>
</dbReference>
<reference evidence="2 3" key="1">
    <citation type="submission" date="2020-07" db="EMBL/GenBank/DDBJ databases">
        <title>Sequencing the genomes of 1000 actinobacteria strains.</title>
        <authorList>
            <person name="Klenk H.-P."/>
        </authorList>
    </citation>
    <scope>NUCLEOTIDE SEQUENCE [LARGE SCALE GENOMIC DNA]</scope>
    <source>
        <strain evidence="2 3">DSM 18965</strain>
    </source>
</reference>
<feature type="region of interest" description="Disordered" evidence="1">
    <location>
        <begin position="76"/>
        <end position="108"/>
    </location>
</feature>
<comment type="caution">
    <text evidence="2">The sequence shown here is derived from an EMBL/GenBank/DDBJ whole genome shotgun (WGS) entry which is preliminary data.</text>
</comment>